<reference evidence="1 2" key="1">
    <citation type="submission" date="2016-11" db="EMBL/GenBank/DDBJ databases">
        <authorList>
            <consortium name="Pathogen Informatics"/>
        </authorList>
    </citation>
    <scope>NUCLEOTIDE SEQUENCE [LARGE SCALE GENOMIC DNA]</scope>
    <source>
        <strain evidence="1 2">911</strain>
    </source>
</reference>
<gene>
    <name evidence="1" type="ORF">SAMEA2259716_01875</name>
</gene>
<protein>
    <submittedName>
        <fullName evidence="1">Uncharacterized protein</fullName>
    </submittedName>
</protein>
<evidence type="ECO:0000313" key="2">
    <source>
        <dbReference type="Proteomes" id="UP000190074"/>
    </source>
</evidence>
<accession>A0A1T8KT11</accession>
<dbReference type="Proteomes" id="UP000190074">
    <property type="component" value="Unassembled WGS sequence"/>
</dbReference>
<organism evidence="1 2">
    <name type="scientific">Mycobacteroides abscessus subsp. massiliense</name>
    <dbReference type="NCBI Taxonomy" id="1962118"/>
    <lineage>
        <taxon>Bacteria</taxon>
        <taxon>Bacillati</taxon>
        <taxon>Actinomycetota</taxon>
        <taxon>Actinomycetes</taxon>
        <taxon>Mycobacteriales</taxon>
        <taxon>Mycobacteriaceae</taxon>
        <taxon>Mycobacteroides</taxon>
        <taxon>Mycobacteroides abscessus</taxon>
    </lineage>
</organism>
<dbReference type="AlphaFoldDB" id="A0A1T8KT11"/>
<proteinExistence type="predicted"/>
<name>A0A1T8KT11_9MYCO</name>
<dbReference type="EMBL" id="FVGW01000002">
    <property type="protein sequence ID" value="SKL85742.1"/>
    <property type="molecule type" value="Genomic_DNA"/>
</dbReference>
<evidence type="ECO:0000313" key="1">
    <source>
        <dbReference type="EMBL" id="SKL85742.1"/>
    </source>
</evidence>
<sequence>MVKLPPQLDPIRLELAAGLYDSAVWQLEVYCDDAQRYCLTVEDAARLQAMADLIGWHAENLRRRALTTRATNQMYTNYLAGEVAVCDDAAGFAASMTPPQRPPIPGRLETIDFDLLAPARALFEEAHKVLSRGGESALNEWAADQARAFYTWCHPPVNWR</sequence>
<dbReference type="RefSeq" id="WP_005136517.1">
    <property type="nucleotide sequence ID" value="NZ_FVGW01000002.1"/>
</dbReference>